<dbReference type="Proteomes" id="UP000284379">
    <property type="component" value="Unassembled WGS sequence"/>
</dbReference>
<feature type="transmembrane region" description="Helical" evidence="1">
    <location>
        <begin position="7"/>
        <end position="29"/>
    </location>
</feature>
<comment type="caution">
    <text evidence="2">The sequence shown here is derived from an EMBL/GenBank/DDBJ whole genome shotgun (WGS) entry which is preliminary data.</text>
</comment>
<evidence type="ECO:0008006" key="4">
    <source>
        <dbReference type="Google" id="ProtNLM"/>
    </source>
</evidence>
<organism evidence="2 3">
    <name type="scientific">Bacteroides nordii</name>
    <dbReference type="NCBI Taxonomy" id="291645"/>
    <lineage>
        <taxon>Bacteria</taxon>
        <taxon>Pseudomonadati</taxon>
        <taxon>Bacteroidota</taxon>
        <taxon>Bacteroidia</taxon>
        <taxon>Bacteroidales</taxon>
        <taxon>Bacteroidaceae</taxon>
        <taxon>Bacteroides</taxon>
    </lineage>
</organism>
<gene>
    <name evidence="2" type="ORF">DW888_17910</name>
</gene>
<evidence type="ECO:0000313" key="3">
    <source>
        <dbReference type="Proteomes" id="UP000284379"/>
    </source>
</evidence>
<sequence length="157" mass="18853">MKLFVKLVFYCNFLFWGGGFLLAFLQYIAYNGFGDIFEYVKPEYLETRVEIDSITETKTIIYKYTIDKKNYESKQSIYISRIAARDFYESNVYYNKQIPCLSYIGKKELKLRSTKIDMCITGFFFLFIFLIYKYADMDKWIGVYTRGEYKSSRPKKE</sequence>
<reference evidence="2 3" key="1">
    <citation type="submission" date="2018-08" db="EMBL/GenBank/DDBJ databases">
        <title>A genome reference for cultivated species of the human gut microbiota.</title>
        <authorList>
            <person name="Zou Y."/>
            <person name="Xue W."/>
            <person name="Luo G."/>
        </authorList>
    </citation>
    <scope>NUCLEOTIDE SEQUENCE [LARGE SCALE GENOMIC DNA]</scope>
    <source>
        <strain evidence="2 3">AM40-30BH</strain>
    </source>
</reference>
<dbReference type="RefSeq" id="WP_122202148.1">
    <property type="nucleotide sequence ID" value="NZ_JAWYFK010000011.1"/>
</dbReference>
<evidence type="ECO:0000313" key="2">
    <source>
        <dbReference type="EMBL" id="RHB31423.1"/>
    </source>
</evidence>
<keyword evidence="1" id="KW-0812">Transmembrane</keyword>
<name>A0A413VCY2_9BACE</name>
<feature type="transmembrane region" description="Helical" evidence="1">
    <location>
        <begin position="115"/>
        <end position="132"/>
    </location>
</feature>
<dbReference type="EMBL" id="QSGO01000022">
    <property type="protein sequence ID" value="RHB31423.1"/>
    <property type="molecule type" value="Genomic_DNA"/>
</dbReference>
<proteinExistence type="predicted"/>
<dbReference type="AlphaFoldDB" id="A0A413VCY2"/>
<evidence type="ECO:0000256" key="1">
    <source>
        <dbReference type="SAM" id="Phobius"/>
    </source>
</evidence>
<keyword evidence="1" id="KW-1133">Transmembrane helix</keyword>
<keyword evidence="1" id="KW-0472">Membrane</keyword>
<accession>A0A413VCY2</accession>
<protein>
    <recommendedName>
        <fullName evidence="4">DUF3592 domain-containing protein</fullName>
    </recommendedName>
</protein>